<name>A0ABN8I3Z2_9NEOP</name>
<protein>
    <submittedName>
        <fullName evidence="1">Uncharacterized protein</fullName>
    </submittedName>
</protein>
<evidence type="ECO:0000313" key="2">
    <source>
        <dbReference type="Proteomes" id="UP000837857"/>
    </source>
</evidence>
<sequence>MSIFPVLERRNGCPANETRYVAIALVQPYTIRKIIIISLVKSELCDYEANNLRTDRSSRHLAKRGLSLKPGTSRVAAWRHRKVHVRARGASRRIA</sequence>
<dbReference type="Proteomes" id="UP000837857">
    <property type="component" value="Chromosome 16"/>
</dbReference>
<gene>
    <name evidence="1" type="ORF">IPOD504_LOCUS5326</name>
</gene>
<organism evidence="1 2">
    <name type="scientific">Iphiclides podalirius</name>
    <name type="common">scarce swallowtail</name>
    <dbReference type="NCBI Taxonomy" id="110791"/>
    <lineage>
        <taxon>Eukaryota</taxon>
        <taxon>Metazoa</taxon>
        <taxon>Ecdysozoa</taxon>
        <taxon>Arthropoda</taxon>
        <taxon>Hexapoda</taxon>
        <taxon>Insecta</taxon>
        <taxon>Pterygota</taxon>
        <taxon>Neoptera</taxon>
        <taxon>Endopterygota</taxon>
        <taxon>Lepidoptera</taxon>
        <taxon>Glossata</taxon>
        <taxon>Ditrysia</taxon>
        <taxon>Papilionoidea</taxon>
        <taxon>Papilionidae</taxon>
        <taxon>Papilioninae</taxon>
        <taxon>Iphiclides</taxon>
    </lineage>
</organism>
<dbReference type="EMBL" id="OW152828">
    <property type="protein sequence ID" value="CAH2046000.1"/>
    <property type="molecule type" value="Genomic_DNA"/>
</dbReference>
<evidence type="ECO:0000313" key="1">
    <source>
        <dbReference type="EMBL" id="CAH2046000.1"/>
    </source>
</evidence>
<feature type="non-terminal residue" evidence="1">
    <location>
        <position position="95"/>
    </location>
</feature>
<keyword evidence="2" id="KW-1185">Reference proteome</keyword>
<reference evidence="1" key="1">
    <citation type="submission" date="2022-03" db="EMBL/GenBank/DDBJ databases">
        <authorList>
            <person name="Martin H S."/>
        </authorList>
    </citation>
    <scope>NUCLEOTIDE SEQUENCE</scope>
</reference>
<proteinExistence type="predicted"/>
<accession>A0ABN8I3Z2</accession>